<dbReference type="Gene3D" id="3.90.950.10">
    <property type="match status" value="1"/>
</dbReference>
<evidence type="ECO:0000256" key="3">
    <source>
        <dbReference type="ARBA" id="ARBA00023080"/>
    </source>
</evidence>
<evidence type="ECO:0000313" key="5">
    <source>
        <dbReference type="Proteomes" id="UP000076962"/>
    </source>
</evidence>
<evidence type="ECO:0000256" key="1">
    <source>
        <dbReference type="ARBA" id="ARBA00001968"/>
    </source>
</evidence>
<dbReference type="EMBL" id="LUTY01002384">
    <property type="protein sequence ID" value="OAD20426.1"/>
    <property type="molecule type" value="Genomic_DNA"/>
</dbReference>
<keyword evidence="5" id="KW-1185">Reference proteome</keyword>
<dbReference type="InterPro" id="IPR029001">
    <property type="entry name" value="ITPase-like_fam"/>
</dbReference>
<dbReference type="InterPro" id="IPR003697">
    <property type="entry name" value="Maf-like"/>
</dbReference>
<proteinExistence type="predicted"/>
<evidence type="ECO:0000256" key="2">
    <source>
        <dbReference type="ARBA" id="ARBA00022801"/>
    </source>
</evidence>
<name>A0A176RXI9_9GAMM</name>
<dbReference type="GO" id="GO:0047429">
    <property type="term" value="F:nucleoside triphosphate diphosphatase activity"/>
    <property type="evidence" value="ECO:0007669"/>
    <property type="project" value="InterPro"/>
</dbReference>
<dbReference type="PANTHER" id="PTHR43213:SF5">
    <property type="entry name" value="BIFUNCTIONAL DTTP_UTP PYROPHOSPHATASE_METHYLTRANSFERASE PROTEIN-RELATED"/>
    <property type="match status" value="1"/>
</dbReference>
<sequence>MIYLASLSPRRAELLDQININYQKVAVNVDETAHPHEMPQDYVMRLALAKARAGRLALSTTQPVLGADTTIVCNKQIFGKPLDENDAKQMLRDRLYKYPKHLRVVGLKYLLTMPAF</sequence>
<gene>
    <name evidence="4" type="ORF">THIOM_003866</name>
</gene>
<dbReference type="GO" id="GO:0009117">
    <property type="term" value="P:nucleotide metabolic process"/>
    <property type="evidence" value="ECO:0007669"/>
    <property type="project" value="UniProtKB-KW"/>
</dbReference>
<evidence type="ECO:0000313" key="4">
    <source>
        <dbReference type="EMBL" id="OAD20426.1"/>
    </source>
</evidence>
<organism evidence="4 5">
    <name type="scientific">Candidatus Thiomargarita nelsonii</name>
    <dbReference type="NCBI Taxonomy" id="1003181"/>
    <lineage>
        <taxon>Bacteria</taxon>
        <taxon>Pseudomonadati</taxon>
        <taxon>Pseudomonadota</taxon>
        <taxon>Gammaproteobacteria</taxon>
        <taxon>Thiotrichales</taxon>
        <taxon>Thiotrichaceae</taxon>
        <taxon>Thiomargarita</taxon>
    </lineage>
</organism>
<comment type="cofactor">
    <cofactor evidence="1">
        <name>a divalent metal cation</name>
        <dbReference type="ChEBI" id="CHEBI:60240"/>
    </cofactor>
</comment>
<comment type="caution">
    <text evidence="4">The sequence shown here is derived from an EMBL/GenBank/DDBJ whole genome shotgun (WGS) entry which is preliminary data.</text>
</comment>
<dbReference type="AlphaFoldDB" id="A0A176RXI9"/>
<reference evidence="4 5" key="1">
    <citation type="submission" date="2016-05" db="EMBL/GenBank/DDBJ databases">
        <title>Single-cell genome of chain-forming Candidatus Thiomargarita nelsonii and comparison to other large sulfur-oxidizing bacteria.</title>
        <authorList>
            <person name="Winkel M."/>
            <person name="Salman V."/>
            <person name="Woyke T."/>
            <person name="Schulz-Vogt H."/>
            <person name="Richter M."/>
            <person name="Flood B."/>
            <person name="Bailey J."/>
            <person name="Amann R."/>
            <person name="Mussmann M."/>
        </authorList>
    </citation>
    <scope>NUCLEOTIDE SEQUENCE [LARGE SCALE GENOMIC DNA]</scope>
    <source>
        <strain evidence="4 5">THI036</strain>
    </source>
</reference>
<keyword evidence="2" id="KW-0378">Hydrolase</keyword>
<accession>A0A176RXI9</accession>
<dbReference type="PANTHER" id="PTHR43213">
    <property type="entry name" value="BIFUNCTIONAL DTTP/UTP PYROPHOSPHATASE/METHYLTRANSFERASE PROTEIN-RELATED"/>
    <property type="match status" value="1"/>
</dbReference>
<protein>
    <submittedName>
        <fullName evidence="4">Maf-like protein</fullName>
    </submittedName>
</protein>
<dbReference type="Proteomes" id="UP000076962">
    <property type="component" value="Unassembled WGS sequence"/>
</dbReference>
<dbReference type="Pfam" id="PF02545">
    <property type="entry name" value="Maf"/>
    <property type="match status" value="1"/>
</dbReference>
<dbReference type="SUPFAM" id="SSF52972">
    <property type="entry name" value="ITPase-like"/>
    <property type="match status" value="1"/>
</dbReference>
<keyword evidence="3" id="KW-0546">Nucleotide metabolism</keyword>